<dbReference type="GO" id="GO:0009055">
    <property type="term" value="F:electron transfer activity"/>
    <property type="evidence" value="ECO:0007669"/>
    <property type="project" value="InterPro"/>
</dbReference>
<dbReference type="Gramene" id="XM_028376127.1">
    <property type="protein sequence ID" value="XP_028231928.1"/>
    <property type="gene ID" value="LOC114412301"/>
</dbReference>
<dbReference type="EMBL" id="QZWG01000005">
    <property type="protein sequence ID" value="RZC11454.1"/>
    <property type="molecule type" value="Genomic_DNA"/>
</dbReference>
<dbReference type="SMR" id="A0A0B2NWU8"/>
<evidence type="ECO:0000256" key="6">
    <source>
        <dbReference type="SAM" id="MobiDB-lite"/>
    </source>
</evidence>
<keyword evidence="3" id="KW-0249">Electron transport</keyword>
<evidence type="ECO:0000256" key="3">
    <source>
        <dbReference type="ARBA" id="ARBA00022982"/>
    </source>
</evidence>
<protein>
    <submittedName>
        <fullName evidence="9">Mavicyanin</fullName>
    </submittedName>
    <submittedName>
        <fullName evidence="10">Uclacyanin 1</fullName>
    </submittedName>
</protein>
<accession>A0A0B2NWU8</accession>
<feature type="signal peptide" evidence="7">
    <location>
        <begin position="1"/>
        <end position="22"/>
    </location>
</feature>
<sequence length="190" mass="20013">MGHKNTIFLALIATLIAKEAFAAQHVVGGSQGWDQSTDFKSWTSGQTFKVGDKLVFKYSSFHSVVELGNESAYKNCDISSPVQSLSTGNDVVKLDKPGTRYFTCGTLGHCSQGMKVKITIRKGNAPSPALSPATSPSLSPSLSPLLSSTSLSSPPSSSSPTNTNASSASQCFTSFMFIVALSVTIMVSLF</sequence>
<keyword evidence="2" id="KW-0479">Metal-binding</keyword>
<evidence type="ECO:0000313" key="11">
    <source>
        <dbReference type="Proteomes" id="UP000289340"/>
    </source>
</evidence>
<dbReference type="InterPro" id="IPR039391">
    <property type="entry name" value="Phytocyanin-like"/>
</dbReference>
<dbReference type="CDD" id="cd04216">
    <property type="entry name" value="Phytocyanin"/>
    <property type="match status" value="1"/>
</dbReference>
<organism evidence="9">
    <name type="scientific">Glycine soja</name>
    <name type="common">Wild soybean</name>
    <dbReference type="NCBI Taxonomy" id="3848"/>
    <lineage>
        <taxon>Eukaryota</taxon>
        <taxon>Viridiplantae</taxon>
        <taxon>Streptophyta</taxon>
        <taxon>Embryophyta</taxon>
        <taxon>Tracheophyta</taxon>
        <taxon>Spermatophyta</taxon>
        <taxon>Magnoliopsida</taxon>
        <taxon>eudicotyledons</taxon>
        <taxon>Gunneridae</taxon>
        <taxon>Pentapetalae</taxon>
        <taxon>rosids</taxon>
        <taxon>fabids</taxon>
        <taxon>Fabales</taxon>
        <taxon>Fabaceae</taxon>
        <taxon>Papilionoideae</taxon>
        <taxon>50 kb inversion clade</taxon>
        <taxon>NPAAA clade</taxon>
        <taxon>indigoferoid/millettioid clade</taxon>
        <taxon>Phaseoleae</taxon>
        <taxon>Glycine</taxon>
        <taxon>Glycine subgen. Soja</taxon>
    </lineage>
</organism>
<evidence type="ECO:0000259" key="8">
    <source>
        <dbReference type="PROSITE" id="PS51485"/>
    </source>
</evidence>
<dbReference type="PANTHER" id="PTHR33021">
    <property type="entry name" value="BLUE COPPER PROTEIN"/>
    <property type="match status" value="1"/>
</dbReference>
<dbReference type="PROSITE" id="PS51485">
    <property type="entry name" value="PHYTOCYANIN"/>
    <property type="match status" value="1"/>
</dbReference>
<keyword evidence="11" id="KW-1185">Reference proteome</keyword>
<feature type="chain" id="PRO_5040562683" evidence="7">
    <location>
        <begin position="23"/>
        <end position="190"/>
    </location>
</feature>
<dbReference type="FunFam" id="2.60.40.420:FF:000003">
    <property type="entry name" value="Blue copper"/>
    <property type="match status" value="1"/>
</dbReference>
<dbReference type="AlphaFoldDB" id="A0A0B2NWU8"/>
<keyword evidence="4" id="KW-0186">Copper</keyword>
<reference evidence="9" key="1">
    <citation type="submission" date="2014-07" db="EMBL/GenBank/DDBJ databases">
        <title>Identification of a novel salt tolerance gene in wild soybean by whole-genome sequencing.</title>
        <authorList>
            <person name="Lam H.-M."/>
            <person name="Qi X."/>
            <person name="Li M.-W."/>
            <person name="Liu X."/>
            <person name="Xie M."/>
            <person name="Ni M."/>
            <person name="Xu X."/>
        </authorList>
    </citation>
    <scope>NUCLEOTIDE SEQUENCE [LARGE SCALE GENOMIC DNA]</scope>
    <source>
        <tissue evidence="9">Root</tissue>
    </source>
</reference>
<dbReference type="EMBL" id="KN670962">
    <property type="protein sequence ID" value="KHN01530.1"/>
    <property type="molecule type" value="Genomic_DNA"/>
</dbReference>
<feature type="region of interest" description="Disordered" evidence="6">
    <location>
        <begin position="127"/>
        <end position="163"/>
    </location>
</feature>
<evidence type="ECO:0000313" key="9">
    <source>
        <dbReference type="EMBL" id="KHN01530.1"/>
    </source>
</evidence>
<name>A0A0B2NWU8_GLYSO</name>
<evidence type="ECO:0000256" key="7">
    <source>
        <dbReference type="SAM" id="SignalP"/>
    </source>
</evidence>
<dbReference type="Gene3D" id="2.60.40.420">
    <property type="entry name" value="Cupredoxins - blue copper proteins"/>
    <property type="match status" value="1"/>
</dbReference>
<gene>
    <name evidence="10" type="ORF">D0Y65_011585</name>
    <name evidence="9" type="ORF">glysoja_041207</name>
</gene>
<reference evidence="10 11" key="2">
    <citation type="submission" date="2018-09" db="EMBL/GenBank/DDBJ databases">
        <title>A high-quality reference genome of wild soybean provides a powerful tool to mine soybean genomes.</title>
        <authorList>
            <person name="Xie M."/>
            <person name="Chung C.Y.L."/>
            <person name="Li M.-W."/>
            <person name="Wong F.-L."/>
            <person name="Chan T.-F."/>
            <person name="Lam H.-M."/>
        </authorList>
    </citation>
    <scope>NUCLEOTIDE SEQUENCE [LARGE SCALE GENOMIC DNA]</scope>
    <source>
        <strain evidence="11">cv. W05</strain>
        <tissue evidence="10">Hypocotyl of etiolated seedlings</tissue>
    </source>
</reference>
<keyword evidence="5" id="KW-0325">Glycoprotein</keyword>
<evidence type="ECO:0000256" key="5">
    <source>
        <dbReference type="ARBA" id="ARBA00023180"/>
    </source>
</evidence>
<dbReference type="InterPro" id="IPR003245">
    <property type="entry name" value="Phytocyanin_dom"/>
</dbReference>
<evidence type="ECO:0000256" key="1">
    <source>
        <dbReference type="ARBA" id="ARBA00022448"/>
    </source>
</evidence>
<dbReference type="GO" id="GO:0046872">
    <property type="term" value="F:metal ion binding"/>
    <property type="evidence" value="ECO:0007669"/>
    <property type="project" value="UniProtKB-KW"/>
</dbReference>
<dbReference type="InterPro" id="IPR008972">
    <property type="entry name" value="Cupredoxin"/>
</dbReference>
<evidence type="ECO:0000313" key="10">
    <source>
        <dbReference type="EMBL" id="RZC11454.1"/>
    </source>
</evidence>
<dbReference type="SUPFAM" id="SSF49503">
    <property type="entry name" value="Cupredoxins"/>
    <property type="match status" value="1"/>
</dbReference>
<keyword evidence="7" id="KW-0732">Signal</keyword>
<feature type="domain" description="Phytocyanin" evidence="8">
    <location>
        <begin position="23"/>
        <end position="122"/>
    </location>
</feature>
<dbReference type="Pfam" id="PF02298">
    <property type="entry name" value="Cu_bind_like"/>
    <property type="match status" value="1"/>
</dbReference>
<dbReference type="PANTHER" id="PTHR33021:SF483">
    <property type="entry name" value="PLASTOCYANIN-LIKE DOMAIN PROTEIN"/>
    <property type="match status" value="1"/>
</dbReference>
<evidence type="ECO:0000256" key="2">
    <source>
        <dbReference type="ARBA" id="ARBA00022723"/>
    </source>
</evidence>
<proteinExistence type="predicted"/>
<evidence type="ECO:0000256" key="4">
    <source>
        <dbReference type="ARBA" id="ARBA00023008"/>
    </source>
</evidence>
<dbReference type="Proteomes" id="UP000289340">
    <property type="component" value="Chromosome 5"/>
</dbReference>
<dbReference type="Proteomes" id="UP000053555">
    <property type="component" value="Unassembled WGS sequence"/>
</dbReference>
<dbReference type="GO" id="GO:0005886">
    <property type="term" value="C:plasma membrane"/>
    <property type="evidence" value="ECO:0007669"/>
    <property type="project" value="TreeGrafter"/>
</dbReference>
<keyword evidence="1" id="KW-0813">Transport</keyword>